<sequence length="142" mass="16450">MFVKTLSTELVGFHGQNNTFSRSNDPRIHGIFRDPEFRPHFCQNLTWTSVKTLSTEPVGTHGQDNPFSRSNDPLEQAMDFLEIQNSDIIFSKILPGHLLRHYLWSQLALTAKTDHFQGQAILETSKHPILSIFMCYSPWNFW</sequence>
<reference evidence="1" key="1">
    <citation type="submission" date="2020-09" db="EMBL/GenBank/DDBJ databases">
        <title>De no assembly of potato wild relative species, Solanum commersonii.</title>
        <authorList>
            <person name="Cho K."/>
        </authorList>
    </citation>
    <scope>NUCLEOTIDE SEQUENCE</scope>
    <source>
        <strain evidence="1">LZ3.2</strain>
        <tissue evidence="1">Leaf</tissue>
    </source>
</reference>
<name>A0A9J5W196_SOLCO</name>
<gene>
    <name evidence="1" type="ORF">H5410_064081</name>
</gene>
<evidence type="ECO:0000313" key="2">
    <source>
        <dbReference type="Proteomes" id="UP000824120"/>
    </source>
</evidence>
<protein>
    <submittedName>
        <fullName evidence="1">Uncharacterized protein</fullName>
    </submittedName>
</protein>
<keyword evidence="2" id="KW-1185">Reference proteome</keyword>
<organism evidence="1 2">
    <name type="scientific">Solanum commersonii</name>
    <name type="common">Commerson's wild potato</name>
    <name type="synonym">Commerson's nightshade</name>
    <dbReference type="NCBI Taxonomy" id="4109"/>
    <lineage>
        <taxon>Eukaryota</taxon>
        <taxon>Viridiplantae</taxon>
        <taxon>Streptophyta</taxon>
        <taxon>Embryophyta</taxon>
        <taxon>Tracheophyta</taxon>
        <taxon>Spermatophyta</taxon>
        <taxon>Magnoliopsida</taxon>
        <taxon>eudicotyledons</taxon>
        <taxon>Gunneridae</taxon>
        <taxon>Pentapetalae</taxon>
        <taxon>asterids</taxon>
        <taxon>lamiids</taxon>
        <taxon>Solanales</taxon>
        <taxon>Solanaceae</taxon>
        <taxon>Solanoideae</taxon>
        <taxon>Solaneae</taxon>
        <taxon>Solanum</taxon>
    </lineage>
</organism>
<dbReference type="Proteomes" id="UP000824120">
    <property type="component" value="Unassembled WGS sequence"/>
</dbReference>
<accession>A0A9J5W196</accession>
<comment type="caution">
    <text evidence="1">The sequence shown here is derived from an EMBL/GenBank/DDBJ whole genome shotgun (WGS) entry which is preliminary data.</text>
</comment>
<dbReference type="AlphaFoldDB" id="A0A9J5W196"/>
<evidence type="ECO:0000313" key="1">
    <source>
        <dbReference type="EMBL" id="KAG5568918.1"/>
    </source>
</evidence>
<proteinExistence type="predicted"/>
<dbReference type="EMBL" id="JACXVP010000021">
    <property type="protein sequence ID" value="KAG5568918.1"/>
    <property type="molecule type" value="Genomic_DNA"/>
</dbReference>